<dbReference type="Pfam" id="PF01478">
    <property type="entry name" value="Peptidase_A24"/>
    <property type="match status" value="1"/>
</dbReference>
<evidence type="ECO:0000259" key="4">
    <source>
        <dbReference type="Pfam" id="PF01478"/>
    </source>
</evidence>
<evidence type="ECO:0000256" key="2">
    <source>
        <dbReference type="RuleBase" id="RU003793"/>
    </source>
</evidence>
<dbReference type="InterPro" id="IPR014032">
    <property type="entry name" value="Peptidase_A24A_bac"/>
</dbReference>
<organism evidence="5 6">
    <name type="scientific">Desulfovibrio intestinalis</name>
    <dbReference type="NCBI Taxonomy" id="58621"/>
    <lineage>
        <taxon>Bacteria</taxon>
        <taxon>Pseudomonadati</taxon>
        <taxon>Thermodesulfobacteriota</taxon>
        <taxon>Desulfovibrionia</taxon>
        <taxon>Desulfovibrionales</taxon>
        <taxon>Desulfovibrionaceae</taxon>
        <taxon>Desulfovibrio</taxon>
    </lineage>
</organism>
<comment type="caution">
    <text evidence="5">The sequence shown here is derived from an EMBL/GenBank/DDBJ whole genome shotgun (WGS) entry which is preliminary data.</text>
</comment>
<name>A0A7W8BZJ1_9BACT</name>
<dbReference type="AlphaFoldDB" id="A0A7W8BZJ1"/>
<dbReference type="GO" id="GO:0004190">
    <property type="term" value="F:aspartic-type endopeptidase activity"/>
    <property type="evidence" value="ECO:0007669"/>
    <property type="project" value="InterPro"/>
</dbReference>
<dbReference type="PRINTS" id="PR00864">
    <property type="entry name" value="PREPILNPTASE"/>
</dbReference>
<proteinExistence type="inferred from homology"/>
<dbReference type="InterPro" id="IPR050882">
    <property type="entry name" value="Prepilin_peptidase/N-MTase"/>
</dbReference>
<evidence type="ECO:0000313" key="6">
    <source>
        <dbReference type="Proteomes" id="UP000539075"/>
    </source>
</evidence>
<evidence type="ECO:0000256" key="1">
    <source>
        <dbReference type="ARBA" id="ARBA00005801"/>
    </source>
</evidence>
<protein>
    <submittedName>
        <fullName evidence="5">Prepilin signal peptidase PulO-like enzyme (Type II secretory pathway)</fullName>
    </submittedName>
</protein>
<keyword evidence="6" id="KW-1185">Reference proteome</keyword>
<evidence type="ECO:0000313" key="5">
    <source>
        <dbReference type="EMBL" id="MBB5142138.1"/>
    </source>
</evidence>
<accession>A0A7W8BZJ1</accession>
<dbReference type="Proteomes" id="UP000539075">
    <property type="component" value="Unassembled WGS sequence"/>
</dbReference>
<sequence>MPELHGGMQEKLLSYGCAAGSVLLVWLFLPSWSGLILLPFGWGLLALSMADARFRILPDMLTWPLMALGLAVNCVDAIVPFGQAVIGCVAGYLLLFSFNRLYHALMGREGIGGGDLKLLALLGAWGGWRALPLILMVSSLCVVLFFLLGLALKGRKRKGADANEDGDGWNWRGARQALKAEVPFGPPLAMAGLGVISYAHYLS</sequence>
<reference evidence="5 6" key="1">
    <citation type="submission" date="2020-08" db="EMBL/GenBank/DDBJ databases">
        <title>Genomic Encyclopedia of Type Strains, Phase IV (KMG-IV): sequencing the most valuable type-strain genomes for metagenomic binning, comparative biology and taxonomic classification.</title>
        <authorList>
            <person name="Goeker M."/>
        </authorList>
    </citation>
    <scope>NUCLEOTIDE SEQUENCE [LARGE SCALE GENOMIC DNA]</scope>
    <source>
        <strain evidence="5 6">DSM 11275</strain>
    </source>
</reference>
<keyword evidence="3" id="KW-1133">Transmembrane helix</keyword>
<dbReference type="GO" id="GO:0006465">
    <property type="term" value="P:signal peptide processing"/>
    <property type="evidence" value="ECO:0007669"/>
    <property type="project" value="TreeGrafter"/>
</dbReference>
<feature type="transmembrane region" description="Helical" evidence="3">
    <location>
        <begin position="130"/>
        <end position="152"/>
    </location>
</feature>
<dbReference type="EMBL" id="JACHGO010000001">
    <property type="protein sequence ID" value="MBB5142138.1"/>
    <property type="molecule type" value="Genomic_DNA"/>
</dbReference>
<dbReference type="GO" id="GO:0005886">
    <property type="term" value="C:plasma membrane"/>
    <property type="evidence" value="ECO:0007669"/>
    <property type="project" value="TreeGrafter"/>
</dbReference>
<feature type="transmembrane region" description="Helical" evidence="3">
    <location>
        <begin position="66"/>
        <end position="95"/>
    </location>
</feature>
<keyword evidence="3" id="KW-0472">Membrane</keyword>
<comment type="similarity">
    <text evidence="1 2">Belongs to the peptidase A24 family.</text>
</comment>
<feature type="domain" description="Prepilin type IV endopeptidase peptidase" evidence="4">
    <location>
        <begin position="40"/>
        <end position="146"/>
    </location>
</feature>
<evidence type="ECO:0000256" key="3">
    <source>
        <dbReference type="SAM" id="Phobius"/>
    </source>
</evidence>
<dbReference type="PANTHER" id="PTHR30487:SF0">
    <property type="entry name" value="PREPILIN LEADER PEPTIDASE_N-METHYLTRANSFERASE-RELATED"/>
    <property type="match status" value="1"/>
</dbReference>
<dbReference type="Gene3D" id="1.20.120.1220">
    <property type="match status" value="1"/>
</dbReference>
<dbReference type="PANTHER" id="PTHR30487">
    <property type="entry name" value="TYPE 4 PREPILIN-LIKE PROTEINS LEADER PEPTIDE-PROCESSING ENZYME"/>
    <property type="match status" value="1"/>
</dbReference>
<keyword evidence="3" id="KW-0812">Transmembrane</keyword>
<dbReference type="InterPro" id="IPR000045">
    <property type="entry name" value="Prepilin_IV_endopep_pep"/>
</dbReference>
<dbReference type="RefSeq" id="WP_183717378.1">
    <property type="nucleotide sequence ID" value="NZ_JACHGO010000001.1"/>
</dbReference>
<gene>
    <name evidence="5" type="ORF">HNQ38_000201</name>
</gene>